<dbReference type="EMBL" id="BAAAUD010000014">
    <property type="protein sequence ID" value="GAA2932374.1"/>
    <property type="molecule type" value="Genomic_DNA"/>
</dbReference>
<dbReference type="Proteomes" id="UP001500403">
    <property type="component" value="Unassembled WGS sequence"/>
</dbReference>
<gene>
    <name evidence="3" type="ORF">GCM10010446_16490</name>
</gene>
<feature type="compositionally biased region" description="Low complexity" evidence="1">
    <location>
        <begin position="44"/>
        <end position="53"/>
    </location>
</feature>
<evidence type="ECO:0000256" key="1">
    <source>
        <dbReference type="SAM" id="MobiDB-lite"/>
    </source>
</evidence>
<keyword evidence="2" id="KW-0732">Signal</keyword>
<feature type="region of interest" description="Disordered" evidence="1">
    <location>
        <begin position="31"/>
        <end position="53"/>
    </location>
</feature>
<keyword evidence="3" id="KW-0449">Lipoprotein</keyword>
<comment type="caution">
    <text evidence="3">The sequence shown here is derived from an EMBL/GenBank/DDBJ whole genome shotgun (WGS) entry which is preliminary data.</text>
</comment>
<feature type="compositionally biased region" description="Basic and acidic residues" evidence="1">
    <location>
        <begin position="125"/>
        <end position="135"/>
    </location>
</feature>
<name>A0ABP6JHX5_9ACTN</name>
<feature type="region of interest" description="Disordered" evidence="1">
    <location>
        <begin position="115"/>
        <end position="135"/>
    </location>
</feature>
<reference evidence="4" key="1">
    <citation type="journal article" date="2019" name="Int. J. Syst. Evol. Microbiol.">
        <title>The Global Catalogue of Microorganisms (GCM) 10K type strain sequencing project: providing services to taxonomists for standard genome sequencing and annotation.</title>
        <authorList>
            <consortium name="The Broad Institute Genomics Platform"/>
            <consortium name="The Broad Institute Genome Sequencing Center for Infectious Disease"/>
            <person name="Wu L."/>
            <person name="Ma J."/>
        </authorList>
    </citation>
    <scope>NUCLEOTIDE SEQUENCE [LARGE SCALE GENOMIC DNA]</scope>
    <source>
        <strain evidence="4">JCM 9088</strain>
    </source>
</reference>
<feature type="compositionally biased region" description="Basic and acidic residues" evidence="1">
    <location>
        <begin position="31"/>
        <end position="43"/>
    </location>
</feature>
<proteinExistence type="predicted"/>
<feature type="signal peptide" evidence="2">
    <location>
        <begin position="1"/>
        <end position="24"/>
    </location>
</feature>
<dbReference type="RefSeq" id="WP_344492928.1">
    <property type="nucleotide sequence ID" value="NZ_BAAAUD010000014.1"/>
</dbReference>
<sequence length="258" mass="26537">MRRTTVRRTAVAASALSLALLVGACGSDKTVDAAPEGKDKGKESAAAAEPAGKALSQTELDKLVLAGSDLKNHRVAKPSKVDLAAVKSATADKSECKPLVDAVALRSAGKPAATSARKITRVPRKPAEDASPEEKLEAGLTGLGTTTLMSDTLGSYEGQGAQDALAELRAAGRACAGGFTVATGSDRTKYTKVAPHTYTGGDEAAAFTLTMDLEGEPSTSQLVTVRKGSTLVTFYAQSFTGRTEQPKAEIEAQLAKLG</sequence>
<protein>
    <submittedName>
        <fullName evidence="3">Lipoprotein</fullName>
    </submittedName>
</protein>
<evidence type="ECO:0000256" key="2">
    <source>
        <dbReference type="SAM" id="SignalP"/>
    </source>
</evidence>
<accession>A0ABP6JHX5</accession>
<organism evidence="3 4">
    <name type="scientific">Streptomyces enissocaesilis</name>
    <dbReference type="NCBI Taxonomy" id="332589"/>
    <lineage>
        <taxon>Bacteria</taxon>
        <taxon>Bacillati</taxon>
        <taxon>Actinomycetota</taxon>
        <taxon>Actinomycetes</taxon>
        <taxon>Kitasatosporales</taxon>
        <taxon>Streptomycetaceae</taxon>
        <taxon>Streptomyces</taxon>
        <taxon>Streptomyces rochei group</taxon>
    </lineage>
</organism>
<dbReference type="PROSITE" id="PS51257">
    <property type="entry name" value="PROKAR_LIPOPROTEIN"/>
    <property type="match status" value="1"/>
</dbReference>
<keyword evidence="4" id="KW-1185">Reference proteome</keyword>
<feature type="chain" id="PRO_5047319529" evidence="2">
    <location>
        <begin position="25"/>
        <end position="258"/>
    </location>
</feature>
<evidence type="ECO:0000313" key="4">
    <source>
        <dbReference type="Proteomes" id="UP001500403"/>
    </source>
</evidence>
<evidence type="ECO:0000313" key="3">
    <source>
        <dbReference type="EMBL" id="GAA2932374.1"/>
    </source>
</evidence>